<name>A0ABU5J355_9BACI</name>
<proteinExistence type="predicted"/>
<dbReference type="Proteomes" id="UP001290455">
    <property type="component" value="Unassembled WGS sequence"/>
</dbReference>
<reference evidence="1 2" key="1">
    <citation type="submission" date="2023-11" db="EMBL/GenBank/DDBJ databases">
        <title>Bacillus jintuensis, isolated from a mudflat on the Beibu Gulf coast.</title>
        <authorList>
            <person name="Li M."/>
        </authorList>
    </citation>
    <scope>NUCLEOTIDE SEQUENCE [LARGE SCALE GENOMIC DNA]</scope>
    <source>
        <strain evidence="1 2">31A1R</strain>
    </source>
</reference>
<evidence type="ECO:0000313" key="2">
    <source>
        <dbReference type="Proteomes" id="UP001290455"/>
    </source>
</evidence>
<dbReference type="EMBL" id="JAXOFX010000017">
    <property type="protein sequence ID" value="MDZ5473850.1"/>
    <property type="molecule type" value="Genomic_DNA"/>
</dbReference>
<evidence type="ECO:0008006" key="3">
    <source>
        <dbReference type="Google" id="ProtNLM"/>
    </source>
</evidence>
<keyword evidence="2" id="KW-1185">Reference proteome</keyword>
<accession>A0ABU5J355</accession>
<comment type="caution">
    <text evidence="1">The sequence shown here is derived from an EMBL/GenBank/DDBJ whole genome shotgun (WGS) entry which is preliminary data.</text>
</comment>
<evidence type="ECO:0000313" key="1">
    <source>
        <dbReference type="EMBL" id="MDZ5473850.1"/>
    </source>
</evidence>
<organism evidence="1 2">
    <name type="scientific">Robertmurraya mangrovi</name>
    <dbReference type="NCBI Taxonomy" id="3098077"/>
    <lineage>
        <taxon>Bacteria</taxon>
        <taxon>Bacillati</taxon>
        <taxon>Bacillota</taxon>
        <taxon>Bacilli</taxon>
        <taxon>Bacillales</taxon>
        <taxon>Bacillaceae</taxon>
        <taxon>Robertmurraya</taxon>
    </lineage>
</organism>
<sequence>MKKSLSFLLAGMLVTSVVGCSSKEEVKEEETKVEETSAEVASAEDETAKAARSALLSYQGAVQKVIRTVETALVTEGTDPVEAAATFATDVKAVAIPAELADQKADLEAAIESLTGYYTKKAELLKDKAEDTTEADSLKEEYIAKTTGVFEKLELNAPLFNTIFQ</sequence>
<dbReference type="RefSeq" id="WP_322448143.1">
    <property type="nucleotide sequence ID" value="NZ_JAXOFX010000017.1"/>
</dbReference>
<protein>
    <recommendedName>
        <fullName evidence="3">Lipoprotein</fullName>
    </recommendedName>
</protein>
<dbReference type="PROSITE" id="PS51257">
    <property type="entry name" value="PROKAR_LIPOPROTEIN"/>
    <property type="match status" value="1"/>
</dbReference>
<gene>
    <name evidence="1" type="ORF">SM124_19200</name>
</gene>